<protein>
    <submittedName>
        <fullName evidence="1">Class I SAM-dependent methyltransferase</fullName>
    </submittedName>
</protein>
<accession>A0A2T4MXD2</accession>
<dbReference type="CDD" id="cd02440">
    <property type="entry name" value="AdoMet_MTases"/>
    <property type="match status" value="1"/>
</dbReference>
<dbReference type="Proteomes" id="UP000241986">
    <property type="component" value="Unassembled WGS sequence"/>
</dbReference>
<gene>
    <name evidence="1" type="ORF">DAA48_20425</name>
</gene>
<keyword evidence="1" id="KW-0808">Transferase</keyword>
<sequence length="334" mass="38231">MSNTKNNILFDNIHTIKKQMHLDEMMVRTCREIIALDNDTPFSDSCTICGSHLIEYFTERYGFTLSRCCECAHIFCNPMPNKNQLDYYYNSEMKDFENEFFIESFENRVPIFERRIDIIKKYLSCGKLLDVGSAIGIFLTAITRQNLAYELFSCDPSASACRLIEENFCNVKTFQCMVEDLNISSYFDAITMWDTLEHVMAPITVANKIHSLLKKNGFWFFSTPNTSSFEWMTAGDKHVQILPPGHINLFNLSSIDILLKKSGFKLIETHTLNGSLDISYVQKLIKSSPSFQKSLGAFLNSHITDQNFADLFADFLVKTKTAGNIFVIAQKEGE</sequence>
<keyword evidence="1" id="KW-0489">Methyltransferase</keyword>
<name>A0A2T4MXD2_AERVE</name>
<reference evidence="1 2" key="1">
    <citation type="submission" date="2018-03" db="EMBL/GenBank/DDBJ databases">
        <title>Aeromonas veronii whole genome sequencing and analysis.</title>
        <authorList>
            <person name="Xie H."/>
            <person name="Liu T."/>
            <person name="Wang K."/>
        </authorList>
    </citation>
    <scope>NUCLEOTIDE SEQUENCE [LARGE SCALE GENOMIC DNA]</scope>
    <source>
        <strain evidence="1 2">XH.VA.1</strain>
    </source>
</reference>
<dbReference type="AlphaFoldDB" id="A0A2T4MXD2"/>
<evidence type="ECO:0000313" key="2">
    <source>
        <dbReference type="Proteomes" id="UP000241986"/>
    </source>
</evidence>
<dbReference type="Pfam" id="PF13489">
    <property type="entry name" value="Methyltransf_23"/>
    <property type="match status" value="1"/>
</dbReference>
<proteinExistence type="predicted"/>
<dbReference type="PANTHER" id="PTHR43861:SF6">
    <property type="entry name" value="METHYLTRANSFERASE TYPE 11"/>
    <property type="match status" value="1"/>
</dbReference>
<dbReference type="Gene3D" id="3.40.50.150">
    <property type="entry name" value="Vaccinia Virus protein VP39"/>
    <property type="match status" value="1"/>
</dbReference>
<dbReference type="PANTHER" id="PTHR43861">
    <property type="entry name" value="TRANS-ACONITATE 2-METHYLTRANSFERASE-RELATED"/>
    <property type="match status" value="1"/>
</dbReference>
<dbReference type="RefSeq" id="WP_107684459.1">
    <property type="nucleotide sequence ID" value="NZ_JAAKUW010000004.1"/>
</dbReference>
<dbReference type="GO" id="GO:0008168">
    <property type="term" value="F:methyltransferase activity"/>
    <property type="evidence" value="ECO:0007669"/>
    <property type="project" value="UniProtKB-KW"/>
</dbReference>
<organism evidence="1 2">
    <name type="scientific">Aeromonas veronii</name>
    <dbReference type="NCBI Taxonomy" id="654"/>
    <lineage>
        <taxon>Bacteria</taxon>
        <taxon>Pseudomonadati</taxon>
        <taxon>Pseudomonadota</taxon>
        <taxon>Gammaproteobacteria</taxon>
        <taxon>Aeromonadales</taxon>
        <taxon>Aeromonadaceae</taxon>
        <taxon>Aeromonas</taxon>
    </lineage>
</organism>
<dbReference type="InterPro" id="IPR029063">
    <property type="entry name" value="SAM-dependent_MTases_sf"/>
</dbReference>
<dbReference type="EMBL" id="PZKL01000043">
    <property type="protein sequence ID" value="PTH79267.1"/>
    <property type="molecule type" value="Genomic_DNA"/>
</dbReference>
<dbReference type="GO" id="GO:0032259">
    <property type="term" value="P:methylation"/>
    <property type="evidence" value="ECO:0007669"/>
    <property type="project" value="UniProtKB-KW"/>
</dbReference>
<evidence type="ECO:0000313" key="1">
    <source>
        <dbReference type="EMBL" id="PTH79267.1"/>
    </source>
</evidence>
<comment type="caution">
    <text evidence="1">The sequence shown here is derived from an EMBL/GenBank/DDBJ whole genome shotgun (WGS) entry which is preliminary data.</text>
</comment>
<dbReference type="SUPFAM" id="SSF53335">
    <property type="entry name" value="S-adenosyl-L-methionine-dependent methyltransferases"/>
    <property type="match status" value="1"/>
</dbReference>